<gene>
    <name evidence="4" type="ORF">RFI_14379</name>
</gene>
<reference evidence="4 5" key="1">
    <citation type="journal article" date="2013" name="Curr. Biol.">
        <title>The Genome of the Foraminiferan Reticulomyxa filosa.</title>
        <authorList>
            <person name="Glockner G."/>
            <person name="Hulsmann N."/>
            <person name="Schleicher M."/>
            <person name="Noegel A.A."/>
            <person name="Eichinger L."/>
            <person name="Gallinger C."/>
            <person name="Pawlowski J."/>
            <person name="Sierra R."/>
            <person name="Euteneuer U."/>
            <person name="Pillet L."/>
            <person name="Moustafa A."/>
            <person name="Platzer M."/>
            <person name="Groth M."/>
            <person name="Szafranski K."/>
            <person name="Schliwa M."/>
        </authorList>
    </citation>
    <scope>NUCLEOTIDE SEQUENCE [LARGE SCALE GENOMIC DNA]</scope>
</reference>
<comment type="caution">
    <text evidence="4">The sequence shown here is derived from an EMBL/GenBank/DDBJ whole genome shotgun (WGS) entry which is preliminary data.</text>
</comment>
<organism evidence="4 5">
    <name type="scientific">Reticulomyxa filosa</name>
    <dbReference type="NCBI Taxonomy" id="46433"/>
    <lineage>
        <taxon>Eukaryota</taxon>
        <taxon>Sar</taxon>
        <taxon>Rhizaria</taxon>
        <taxon>Retaria</taxon>
        <taxon>Foraminifera</taxon>
        <taxon>Monothalamids</taxon>
        <taxon>Reticulomyxidae</taxon>
        <taxon>Reticulomyxa</taxon>
    </lineage>
</organism>
<feature type="transmembrane region" description="Helical" evidence="3">
    <location>
        <begin position="199"/>
        <end position="224"/>
    </location>
</feature>
<accession>X6N9V7</accession>
<name>X6N9V7_RETFI</name>
<keyword evidence="1" id="KW-0175">Coiled coil</keyword>
<dbReference type="AlphaFoldDB" id="X6N9V7"/>
<evidence type="ECO:0000313" key="5">
    <source>
        <dbReference type="Proteomes" id="UP000023152"/>
    </source>
</evidence>
<protein>
    <submittedName>
        <fullName evidence="4">Uncharacterized protein</fullName>
    </submittedName>
</protein>
<evidence type="ECO:0000256" key="1">
    <source>
        <dbReference type="SAM" id="Coils"/>
    </source>
</evidence>
<proteinExistence type="predicted"/>
<feature type="region of interest" description="Disordered" evidence="2">
    <location>
        <begin position="404"/>
        <end position="432"/>
    </location>
</feature>
<dbReference type="EMBL" id="ASPP01010456">
    <property type="protein sequence ID" value="ETO22811.1"/>
    <property type="molecule type" value="Genomic_DNA"/>
</dbReference>
<evidence type="ECO:0000313" key="4">
    <source>
        <dbReference type="EMBL" id="ETO22811.1"/>
    </source>
</evidence>
<keyword evidence="3" id="KW-0472">Membrane</keyword>
<keyword evidence="3" id="KW-0812">Transmembrane</keyword>
<sequence length="460" mass="52104">MDNTKYDWPNSLLGLCNHSLPLEPVPVGETSCYINANDEDSDSNRSTAYIVIVSKTQHKHDILYINEEVNKQMNFVVIVVDLDRRVWICKNGNAKCFTFWINIPLSSNKSWKDVIRNVDEKRCTLEYGLYDVHRQSWMSQVYHYSCPSRKVFFTSTNQFSAVGFGVHPNTTALIYSGDGDTAKHGQQSNGNNERADLNAVIVGCVVGGMAVLTCVLCVGLRIYAHKRRQRRQHSQPSPKIIDLLQYRQNQSDNETIGMVSTPPAVVSIHINENDKEEAEEERNRELRSNADMYSDKLTPMTQESNREPTIELFIADIPGVAQPKSESFLPLRRAKATNESTALSVHADERTTQRRSRVGDHAFALRTPLPSSPPISNDMLVPITYLHAKHKSNWQDKECSMTRLPGKDEENQQQKENKHDEKHATETEVVDDSKLKYSRTPVQHTTTTIASFANTNANVN</sequence>
<keyword evidence="5" id="KW-1185">Reference proteome</keyword>
<feature type="non-terminal residue" evidence="4">
    <location>
        <position position="460"/>
    </location>
</feature>
<evidence type="ECO:0000256" key="2">
    <source>
        <dbReference type="SAM" id="MobiDB-lite"/>
    </source>
</evidence>
<feature type="coiled-coil region" evidence="1">
    <location>
        <begin position="268"/>
        <end position="296"/>
    </location>
</feature>
<keyword evidence="3" id="KW-1133">Transmembrane helix</keyword>
<dbReference type="Proteomes" id="UP000023152">
    <property type="component" value="Unassembled WGS sequence"/>
</dbReference>
<evidence type="ECO:0000256" key="3">
    <source>
        <dbReference type="SAM" id="Phobius"/>
    </source>
</evidence>